<name>A0A1M6NNE2_9ACTN</name>
<evidence type="ECO:0000313" key="2">
    <source>
        <dbReference type="Proteomes" id="UP000184512"/>
    </source>
</evidence>
<protein>
    <recommendedName>
        <fullName evidence="3">DUF4919 domain-containing protein</fullName>
    </recommendedName>
</protein>
<dbReference type="AlphaFoldDB" id="A0A1M6NNE2"/>
<proteinExistence type="predicted"/>
<dbReference type="Proteomes" id="UP000184512">
    <property type="component" value="Unassembled WGS sequence"/>
</dbReference>
<accession>A0A1M6NNE2</accession>
<dbReference type="STRING" id="1123357.SAMN02745244_03679"/>
<keyword evidence="2" id="KW-1185">Reference proteome</keyword>
<evidence type="ECO:0000313" key="1">
    <source>
        <dbReference type="EMBL" id="SHJ97277.1"/>
    </source>
</evidence>
<dbReference type="OrthoDB" id="3781280at2"/>
<dbReference type="EMBL" id="FQZG01000122">
    <property type="protein sequence ID" value="SHJ97277.1"/>
    <property type="molecule type" value="Genomic_DNA"/>
</dbReference>
<reference evidence="1 2" key="1">
    <citation type="submission" date="2016-11" db="EMBL/GenBank/DDBJ databases">
        <authorList>
            <person name="Jaros S."/>
            <person name="Januszkiewicz K."/>
            <person name="Wedrychowicz H."/>
        </authorList>
    </citation>
    <scope>NUCLEOTIDE SEQUENCE [LARGE SCALE GENOMIC DNA]</scope>
    <source>
        <strain evidence="1 2">DSM 12906</strain>
    </source>
</reference>
<sequence>MAFKDAAADYIDDANAVTLDALREAILACPSYTPTPRFMLEARRLAASGRHWEAINLVAQWMPGAFLSPSAHSLLAESLAAVGDDAEAGRERFLTRLAIQTLIRTGDGSRERPWIVLRVDDEYDLLRWTRRTPVQQRLAITAQGPRDVIEHDRGESWFAIYRSARPAGASA</sequence>
<evidence type="ECO:0008006" key="3">
    <source>
        <dbReference type="Google" id="ProtNLM"/>
    </source>
</evidence>
<gene>
    <name evidence="1" type="ORF">SAMN02745244_03679</name>
</gene>
<organism evidence="1 2">
    <name type="scientific">Tessaracoccus bendigoensis DSM 12906</name>
    <dbReference type="NCBI Taxonomy" id="1123357"/>
    <lineage>
        <taxon>Bacteria</taxon>
        <taxon>Bacillati</taxon>
        <taxon>Actinomycetota</taxon>
        <taxon>Actinomycetes</taxon>
        <taxon>Propionibacteriales</taxon>
        <taxon>Propionibacteriaceae</taxon>
        <taxon>Tessaracoccus</taxon>
    </lineage>
</organism>
<dbReference type="RefSeq" id="WP_073191447.1">
    <property type="nucleotide sequence ID" value="NZ_FQZG01000122.1"/>
</dbReference>